<organism evidence="15 16">
    <name type="scientific">Datura stramonium</name>
    <name type="common">Jimsonweed</name>
    <name type="synonym">Common thornapple</name>
    <dbReference type="NCBI Taxonomy" id="4076"/>
    <lineage>
        <taxon>Eukaryota</taxon>
        <taxon>Viridiplantae</taxon>
        <taxon>Streptophyta</taxon>
        <taxon>Embryophyta</taxon>
        <taxon>Tracheophyta</taxon>
        <taxon>Spermatophyta</taxon>
        <taxon>Magnoliopsida</taxon>
        <taxon>eudicotyledons</taxon>
        <taxon>Gunneridae</taxon>
        <taxon>Pentapetalae</taxon>
        <taxon>asterids</taxon>
        <taxon>lamiids</taxon>
        <taxon>Solanales</taxon>
        <taxon>Solanaceae</taxon>
        <taxon>Solanoideae</taxon>
        <taxon>Datureae</taxon>
        <taxon>Datura</taxon>
    </lineage>
</organism>
<dbReference type="EMBL" id="JACEIK010007029">
    <property type="protein sequence ID" value="MCE3049636.1"/>
    <property type="molecule type" value="Genomic_DNA"/>
</dbReference>
<dbReference type="Pfam" id="PF14368">
    <property type="entry name" value="LTP_2"/>
    <property type="match status" value="1"/>
</dbReference>
<accession>A0ABS8WHS3</accession>
<dbReference type="InterPro" id="IPR000528">
    <property type="entry name" value="Plant_nsLTP"/>
</dbReference>
<keyword evidence="3" id="KW-0813">Transport</keyword>
<evidence type="ECO:0000256" key="12">
    <source>
        <dbReference type="SAM" id="Phobius"/>
    </source>
</evidence>
<evidence type="ECO:0000256" key="6">
    <source>
        <dbReference type="ARBA" id="ARBA00022729"/>
    </source>
</evidence>
<dbReference type="Proteomes" id="UP000823775">
    <property type="component" value="Unassembled WGS sequence"/>
</dbReference>
<dbReference type="Gene3D" id="1.10.110.10">
    <property type="entry name" value="Plant lipid-transfer and hydrophobic proteins"/>
    <property type="match status" value="1"/>
</dbReference>
<evidence type="ECO:0000256" key="8">
    <source>
        <dbReference type="ARBA" id="ARBA00023157"/>
    </source>
</evidence>
<evidence type="ECO:0000259" key="14">
    <source>
        <dbReference type="SMART" id="SM00499"/>
    </source>
</evidence>
<sequence length="168" mass="17443">MQISASTISSIFVAVVALLSLHVSAESTDCQQVVVGLAPCLLYIKGNATSPSSGCCTQLATIVKTRPQCMCKVFSREGSSLGVNVNQTLTLALPKACNVHMTPSVTLCKATSPAGSPVSSVTPSGDGSRSSQSEDSSGGYSLKLPYSLFFTLIVASLSYATMFNSILY</sequence>
<feature type="signal peptide" evidence="13">
    <location>
        <begin position="1"/>
        <end position="25"/>
    </location>
</feature>
<evidence type="ECO:0000256" key="1">
    <source>
        <dbReference type="ARBA" id="ARBA00004609"/>
    </source>
</evidence>
<feature type="transmembrane region" description="Helical" evidence="12">
    <location>
        <begin position="146"/>
        <end position="167"/>
    </location>
</feature>
<dbReference type="SUPFAM" id="SSF47699">
    <property type="entry name" value="Bifunctional inhibitor/lipid-transfer protein/seed storage 2S albumin"/>
    <property type="match status" value="1"/>
</dbReference>
<keyword evidence="4" id="KW-1003">Cell membrane</keyword>
<dbReference type="InterPro" id="IPR016140">
    <property type="entry name" value="Bifunc_inhib/LTP/seed_store"/>
</dbReference>
<gene>
    <name evidence="15" type="ORF">HAX54_045441</name>
</gene>
<keyword evidence="6 13" id="KW-0732">Signal</keyword>
<keyword evidence="12" id="KW-1133">Transmembrane helix</keyword>
<name>A0ABS8WHS3_DATST</name>
<keyword evidence="12" id="KW-0472">Membrane</keyword>
<keyword evidence="12" id="KW-0812">Transmembrane</keyword>
<dbReference type="CDD" id="cd00010">
    <property type="entry name" value="AAI_LTSS"/>
    <property type="match status" value="1"/>
</dbReference>
<dbReference type="InterPro" id="IPR043325">
    <property type="entry name" value="LTSS"/>
</dbReference>
<evidence type="ECO:0000256" key="13">
    <source>
        <dbReference type="SAM" id="SignalP"/>
    </source>
</evidence>
<evidence type="ECO:0000313" key="15">
    <source>
        <dbReference type="EMBL" id="MCE3049636.1"/>
    </source>
</evidence>
<dbReference type="InterPro" id="IPR036312">
    <property type="entry name" value="Bifun_inhib/LTP/seed_sf"/>
</dbReference>
<comment type="caution">
    <text evidence="15">The sequence shown here is derived from an EMBL/GenBank/DDBJ whole genome shotgun (WGS) entry which is preliminary data.</text>
</comment>
<reference evidence="15 16" key="1">
    <citation type="journal article" date="2021" name="BMC Genomics">
        <title>Datura genome reveals duplications of psychoactive alkaloid biosynthetic genes and high mutation rate following tissue culture.</title>
        <authorList>
            <person name="Rajewski A."/>
            <person name="Carter-House D."/>
            <person name="Stajich J."/>
            <person name="Litt A."/>
        </authorList>
    </citation>
    <scope>NUCLEOTIDE SEQUENCE [LARGE SCALE GENOMIC DNA]</scope>
    <source>
        <strain evidence="15">AR-01</strain>
    </source>
</reference>
<evidence type="ECO:0000256" key="4">
    <source>
        <dbReference type="ARBA" id="ARBA00022475"/>
    </source>
</evidence>
<evidence type="ECO:0000256" key="7">
    <source>
        <dbReference type="ARBA" id="ARBA00023121"/>
    </source>
</evidence>
<keyword evidence="8" id="KW-1015">Disulfide bond</keyword>
<keyword evidence="10" id="KW-0449">Lipoprotein</keyword>
<keyword evidence="5" id="KW-0336">GPI-anchor</keyword>
<comment type="subcellular location">
    <subcellularLocation>
        <location evidence="1">Cell membrane</location>
        <topology evidence="1">Lipid-anchor</topology>
        <topology evidence="1">GPI-anchor</topology>
    </subcellularLocation>
</comment>
<proteinExistence type="inferred from homology"/>
<dbReference type="PANTHER" id="PTHR33044">
    <property type="entry name" value="BIFUNCTIONAL INHIBITOR/LIPID-TRANSFER PROTEIN/SEED STORAGE 2S ALBUMIN SUPERFAMILY PROTEIN-RELATED"/>
    <property type="match status" value="1"/>
</dbReference>
<feature type="chain" id="PRO_5046545442" description="Bifunctional inhibitor/plant lipid transfer protein/seed storage helical domain-containing protein" evidence="13">
    <location>
        <begin position="26"/>
        <end position="168"/>
    </location>
</feature>
<evidence type="ECO:0000256" key="11">
    <source>
        <dbReference type="SAM" id="MobiDB-lite"/>
    </source>
</evidence>
<evidence type="ECO:0000256" key="2">
    <source>
        <dbReference type="ARBA" id="ARBA00009748"/>
    </source>
</evidence>
<protein>
    <recommendedName>
        <fullName evidence="14">Bifunctional inhibitor/plant lipid transfer protein/seed storage helical domain-containing protein</fullName>
    </recommendedName>
</protein>
<evidence type="ECO:0000313" key="16">
    <source>
        <dbReference type="Proteomes" id="UP000823775"/>
    </source>
</evidence>
<feature type="domain" description="Bifunctional inhibitor/plant lipid transfer protein/seed storage helical" evidence="14">
    <location>
        <begin position="30"/>
        <end position="108"/>
    </location>
</feature>
<feature type="compositionally biased region" description="Low complexity" evidence="11">
    <location>
        <begin position="124"/>
        <end position="138"/>
    </location>
</feature>
<keyword evidence="9" id="KW-0325">Glycoprotein</keyword>
<dbReference type="SMART" id="SM00499">
    <property type="entry name" value="AAI"/>
    <property type="match status" value="1"/>
</dbReference>
<dbReference type="PRINTS" id="PR00382">
    <property type="entry name" value="LIPIDTRNSFER"/>
</dbReference>
<feature type="compositionally biased region" description="Polar residues" evidence="11">
    <location>
        <begin position="113"/>
        <end position="123"/>
    </location>
</feature>
<evidence type="ECO:0000256" key="5">
    <source>
        <dbReference type="ARBA" id="ARBA00022622"/>
    </source>
</evidence>
<evidence type="ECO:0000256" key="10">
    <source>
        <dbReference type="ARBA" id="ARBA00023288"/>
    </source>
</evidence>
<feature type="region of interest" description="Disordered" evidence="11">
    <location>
        <begin position="111"/>
        <end position="138"/>
    </location>
</feature>
<evidence type="ECO:0000256" key="3">
    <source>
        <dbReference type="ARBA" id="ARBA00022448"/>
    </source>
</evidence>
<comment type="similarity">
    <text evidence="2">Belongs to the plant LTP family.</text>
</comment>
<evidence type="ECO:0000256" key="9">
    <source>
        <dbReference type="ARBA" id="ARBA00023180"/>
    </source>
</evidence>
<keyword evidence="7" id="KW-0446">Lipid-binding</keyword>
<keyword evidence="16" id="KW-1185">Reference proteome</keyword>